<dbReference type="PROSITE" id="PS01124">
    <property type="entry name" value="HTH_ARAC_FAMILY_2"/>
    <property type="match status" value="1"/>
</dbReference>
<evidence type="ECO:0000313" key="5">
    <source>
        <dbReference type="EMBL" id="GCD95565.1"/>
    </source>
</evidence>
<keyword evidence="1" id="KW-0805">Transcription regulation</keyword>
<reference evidence="5 6" key="1">
    <citation type="submission" date="2018-12" db="EMBL/GenBank/DDBJ databases">
        <title>Draft genome sequence of Embleya hyalina NBRC 13850T.</title>
        <authorList>
            <person name="Komaki H."/>
            <person name="Hosoyama A."/>
            <person name="Kimura A."/>
            <person name="Ichikawa N."/>
            <person name="Tamura T."/>
        </authorList>
    </citation>
    <scope>NUCLEOTIDE SEQUENCE [LARGE SCALE GENOMIC DNA]</scope>
    <source>
        <strain evidence="5 6">NBRC 13850</strain>
    </source>
</reference>
<dbReference type="PANTHER" id="PTHR46796:SF6">
    <property type="entry name" value="ARAC SUBFAMILY"/>
    <property type="match status" value="1"/>
</dbReference>
<evidence type="ECO:0000259" key="4">
    <source>
        <dbReference type="PROSITE" id="PS01124"/>
    </source>
</evidence>
<organism evidence="5 6">
    <name type="scientific">Embleya hyalina</name>
    <dbReference type="NCBI Taxonomy" id="516124"/>
    <lineage>
        <taxon>Bacteria</taxon>
        <taxon>Bacillati</taxon>
        <taxon>Actinomycetota</taxon>
        <taxon>Actinomycetes</taxon>
        <taxon>Kitasatosporales</taxon>
        <taxon>Streptomycetaceae</taxon>
        <taxon>Embleya</taxon>
    </lineage>
</organism>
<dbReference type="InterPro" id="IPR009057">
    <property type="entry name" value="Homeodomain-like_sf"/>
</dbReference>
<dbReference type="PANTHER" id="PTHR46796">
    <property type="entry name" value="HTH-TYPE TRANSCRIPTIONAL ACTIVATOR RHAS-RELATED"/>
    <property type="match status" value="1"/>
</dbReference>
<dbReference type="Pfam" id="PF12833">
    <property type="entry name" value="HTH_18"/>
    <property type="match status" value="1"/>
</dbReference>
<dbReference type="SUPFAM" id="SSF46689">
    <property type="entry name" value="Homeodomain-like"/>
    <property type="match status" value="2"/>
</dbReference>
<dbReference type="Proteomes" id="UP000286931">
    <property type="component" value="Unassembled WGS sequence"/>
</dbReference>
<comment type="caution">
    <text evidence="5">The sequence shown here is derived from an EMBL/GenBank/DDBJ whole genome shotgun (WGS) entry which is preliminary data.</text>
</comment>
<feature type="domain" description="HTH araC/xylS-type" evidence="4">
    <location>
        <begin position="194"/>
        <end position="292"/>
    </location>
</feature>
<dbReference type="GO" id="GO:0003700">
    <property type="term" value="F:DNA-binding transcription factor activity"/>
    <property type="evidence" value="ECO:0007669"/>
    <property type="project" value="InterPro"/>
</dbReference>
<proteinExistence type="predicted"/>
<gene>
    <name evidence="5" type="ORF">EHYA_03240</name>
</gene>
<evidence type="ECO:0000256" key="2">
    <source>
        <dbReference type="ARBA" id="ARBA00023125"/>
    </source>
</evidence>
<sequence>MFDSSDFDLAPYTDVDMDGVVRRTFCSWQDAGWRSLLVQSFTHAREAEDFPLPGVADLHLVLYTSGDADMWIRAGGRPTRRRWVPGRLELMLPGQATVRSYRATPPMRTVQVHIPHATVVRVADELGGPEPDFEAMAGGLAAGDALVEQVVRALPTVAGATDVYAESAATVLVTHLLARGRDQRVPGPEPSAVRRAVAIMRERLAHPLTLADLAAEVHLSVYHFIRVFRRTTGETPHAFLTRLRIEHARRLLDDTDLTITRIAERCGFAGPGSLSSAFLAHVGVRPSEYRKISATGAQSGAWPEPPAPS</sequence>
<keyword evidence="2" id="KW-0238">DNA-binding</keyword>
<dbReference type="Gene3D" id="1.10.10.60">
    <property type="entry name" value="Homeodomain-like"/>
    <property type="match status" value="2"/>
</dbReference>
<dbReference type="InterPro" id="IPR050204">
    <property type="entry name" value="AraC_XylS_family_regulators"/>
</dbReference>
<protein>
    <submittedName>
        <fullName evidence="5">AraC family transcriptional regulator</fullName>
    </submittedName>
</protein>
<dbReference type="AlphaFoldDB" id="A0A401YLT1"/>
<dbReference type="InterPro" id="IPR018060">
    <property type="entry name" value="HTH_AraC"/>
</dbReference>
<dbReference type="SMART" id="SM00342">
    <property type="entry name" value="HTH_ARAC"/>
    <property type="match status" value="1"/>
</dbReference>
<evidence type="ECO:0000256" key="3">
    <source>
        <dbReference type="ARBA" id="ARBA00023163"/>
    </source>
</evidence>
<accession>A0A401YLT1</accession>
<name>A0A401YLT1_9ACTN</name>
<dbReference type="EMBL" id="BIFH01000018">
    <property type="protein sequence ID" value="GCD95565.1"/>
    <property type="molecule type" value="Genomic_DNA"/>
</dbReference>
<dbReference type="RefSeq" id="WP_174861374.1">
    <property type="nucleotide sequence ID" value="NZ_BIFH01000018.1"/>
</dbReference>
<dbReference type="GO" id="GO:0043565">
    <property type="term" value="F:sequence-specific DNA binding"/>
    <property type="evidence" value="ECO:0007669"/>
    <property type="project" value="InterPro"/>
</dbReference>
<evidence type="ECO:0000313" key="6">
    <source>
        <dbReference type="Proteomes" id="UP000286931"/>
    </source>
</evidence>
<keyword evidence="3" id="KW-0804">Transcription</keyword>
<evidence type="ECO:0000256" key="1">
    <source>
        <dbReference type="ARBA" id="ARBA00023015"/>
    </source>
</evidence>
<keyword evidence="6" id="KW-1185">Reference proteome</keyword>